<keyword evidence="2" id="KW-0238">DNA-binding</keyword>
<accession>A0A6J5U4R6</accession>
<dbReference type="PANTHER" id="PTHR31744">
    <property type="entry name" value="PROTEIN CUP-SHAPED COTYLEDON 2-RELATED"/>
    <property type="match status" value="1"/>
</dbReference>
<proteinExistence type="predicted"/>
<evidence type="ECO:0000256" key="4">
    <source>
        <dbReference type="ARBA" id="ARBA00023242"/>
    </source>
</evidence>
<evidence type="ECO:0000259" key="6">
    <source>
        <dbReference type="PROSITE" id="PS51005"/>
    </source>
</evidence>
<gene>
    <name evidence="7" type="ORF">CURHAP_LOCUS16479</name>
    <name evidence="8" type="ORF">ORAREDHAP_LOCUS16054</name>
</gene>
<dbReference type="AlphaFoldDB" id="A0A6J5U4R6"/>
<sequence length="645" mass="69192">MAATAGSSSSFAAAADDPALALPSVLNVKLDPTNYPSWLAQIVPLLRSRRLISFVDGTSICPPAFLPGADGKPTNVINAAHEDWIQMDQLVLSWINGSLSHPVLATVASSISARATWLALAALLSTPVPVSDHGTAAMVGSGGCGSGGGEMSSSSTTGEGDSKQMDLPGYKFSPTEEELVGFYLKKKIEGKDAKFRRRIPVIDVYNHKPSDLPAFFFSQPDYKYKNSKRCNRSTDEGFYKSTGKVREIKAEQSQAVIGNKRILSYYEGRAPQAKKTKYVMHEYSLTKTKLAQLGAQNNQQRELVLCHLTNKPAKVAKLKDDSISGDELAEPAIVGEIACSKDDQAAATDMIQGPDEHLADKDALLGTENRNECAEPSCADLGENMDSTFLPPEQLAATSATTPTSATSFGGFGVGSPDGFLLSDIDDLLKEPSCADLGENMDSTFLPPEQLAATSATTPTSATSFGGFGVGSPDGFLLSDFDVLFKEPFCADQPDQPPHPPHPHQPSPAPQSHQPPPPSQPQNYCSSTLPSASCTKQGNVPGLYNDDCSKQLSPTGNNISTNYHYEPVSNTAYGVQNGATDERFSEVYKISTNDHNESVSSEAYFQQEENLGSIFHPIRPQDYTLLSPRNTELGDVMHASNYIGM</sequence>
<keyword evidence="4" id="KW-0539">Nucleus</keyword>
<organism evidence="7 9">
    <name type="scientific">Prunus armeniaca</name>
    <name type="common">Apricot</name>
    <name type="synonym">Armeniaca vulgaris</name>
    <dbReference type="NCBI Taxonomy" id="36596"/>
    <lineage>
        <taxon>Eukaryota</taxon>
        <taxon>Viridiplantae</taxon>
        <taxon>Streptophyta</taxon>
        <taxon>Embryophyta</taxon>
        <taxon>Tracheophyta</taxon>
        <taxon>Spermatophyta</taxon>
        <taxon>Magnoliopsida</taxon>
        <taxon>eudicotyledons</taxon>
        <taxon>Gunneridae</taxon>
        <taxon>Pentapetalae</taxon>
        <taxon>rosids</taxon>
        <taxon>fabids</taxon>
        <taxon>Rosales</taxon>
        <taxon>Rosaceae</taxon>
        <taxon>Amygdaloideae</taxon>
        <taxon>Amygdaleae</taxon>
        <taxon>Prunus</taxon>
    </lineage>
</organism>
<dbReference type="InterPro" id="IPR036093">
    <property type="entry name" value="NAC_dom_sf"/>
</dbReference>
<dbReference type="Proteomes" id="UP000507222">
    <property type="component" value="Unassembled WGS sequence"/>
</dbReference>
<evidence type="ECO:0000313" key="10">
    <source>
        <dbReference type="Proteomes" id="UP000507245"/>
    </source>
</evidence>
<name>A0A6J5U4R6_PRUAR</name>
<evidence type="ECO:0000256" key="5">
    <source>
        <dbReference type="SAM" id="MobiDB-lite"/>
    </source>
</evidence>
<dbReference type="PROSITE" id="PS51005">
    <property type="entry name" value="NAC"/>
    <property type="match status" value="1"/>
</dbReference>
<keyword evidence="3" id="KW-0804">Transcription</keyword>
<keyword evidence="1" id="KW-0805">Transcription regulation</keyword>
<feature type="compositionally biased region" description="Pro residues" evidence="5">
    <location>
        <begin position="495"/>
        <end position="520"/>
    </location>
</feature>
<dbReference type="EMBL" id="CAEKKB010000002">
    <property type="protein sequence ID" value="CAB4300783.1"/>
    <property type="molecule type" value="Genomic_DNA"/>
</dbReference>
<dbReference type="Pfam" id="PF02365">
    <property type="entry name" value="NAM"/>
    <property type="match status" value="1"/>
</dbReference>
<evidence type="ECO:0000313" key="7">
    <source>
        <dbReference type="EMBL" id="CAB4270384.1"/>
    </source>
</evidence>
<feature type="region of interest" description="Disordered" evidence="5">
    <location>
        <begin position="142"/>
        <end position="165"/>
    </location>
</feature>
<feature type="region of interest" description="Disordered" evidence="5">
    <location>
        <begin position="489"/>
        <end position="530"/>
    </location>
</feature>
<dbReference type="PANTHER" id="PTHR31744:SF210">
    <property type="entry name" value="NAC DOMAIN-CONTAINING PROTEIN 86-LIKE"/>
    <property type="match status" value="1"/>
</dbReference>
<evidence type="ECO:0000256" key="2">
    <source>
        <dbReference type="ARBA" id="ARBA00023125"/>
    </source>
</evidence>
<dbReference type="GO" id="GO:0003677">
    <property type="term" value="F:DNA binding"/>
    <property type="evidence" value="ECO:0007669"/>
    <property type="project" value="UniProtKB-KW"/>
</dbReference>
<dbReference type="SUPFAM" id="SSF101941">
    <property type="entry name" value="NAC domain"/>
    <property type="match status" value="1"/>
</dbReference>
<dbReference type="InterPro" id="IPR003441">
    <property type="entry name" value="NAC-dom"/>
</dbReference>
<reference evidence="7 9" key="2">
    <citation type="submission" date="2020-05" db="EMBL/GenBank/DDBJ databases">
        <authorList>
            <person name="Campoy J."/>
            <person name="Schneeberger K."/>
            <person name="Spophaly S."/>
        </authorList>
    </citation>
    <scope>NUCLEOTIDE SEQUENCE [LARGE SCALE GENOMIC DNA]</scope>
    <source>
        <strain evidence="7">PruArmRojPasFocal</strain>
    </source>
</reference>
<evidence type="ECO:0000313" key="8">
    <source>
        <dbReference type="EMBL" id="CAB4300783.1"/>
    </source>
</evidence>
<evidence type="ECO:0000256" key="3">
    <source>
        <dbReference type="ARBA" id="ARBA00023163"/>
    </source>
</evidence>
<evidence type="ECO:0000313" key="9">
    <source>
        <dbReference type="Proteomes" id="UP000507222"/>
    </source>
</evidence>
<dbReference type="GO" id="GO:0006355">
    <property type="term" value="P:regulation of DNA-templated transcription"/>
    <property type="evidence" value="ECO:0007669"/>
    <property type="project" value="InterPro"/>
</dbReference>
<dbReference type="Proteomes" id="UP000507245">
    <property type="component" value="Unassembled WGS sequence"/>
</dbReference>
<protein>
    <recommendedName>
        <fullName evidence="6">NAC domain-containing protein</fullName>
    </recommendedName>
</protein>
<dbReference type="EMBL" id="CAEKDK010000002">
    <property type="protein sequence ID" value="CAB4270384.1"/>
    <property type="molecule type" value="Genomic_DNA"/>
</dbReference>
<feature type="domain" description="NAC" evidence="6">
    <location>
        <begin position="166"/>
        <end position="311"/>
    </location>
</feature>
<keyword evidence="10" id="KW-1185">Reference proteome</keyword>
<reference evidence="10" key="1">
    <citation type="journal article" date="2020" name="Genome Biol.">
        <title>Gamete binning: chromosome-level and haplotype-resolved genome assembly enabled by high-throughput single-cell sequencing of gamete genomes.</title>
        <authorList>
            <person name="Campoy J.A."/>
            <person name="Sun H."/>
            <person name="Goel M."/>
            <person name="Jiao W.-B."/>
            <person name="Folz-Donahue K."/>
            <person name="Wang N."/>
            <person name="Rubio M."/>
            <person name="Liu C."/>
            <person name="Kukat C."/>
            <person name="Ruiz D."/>
            <person name="Huettel B."/>
            <person name="Schneeberger K."/>
        </authorList>
    </citation>
    <scope>NUCLEOTIDE SEQUENCE [LARGE SCALE GENOMIC DNA]</scope>
    <source>
        <strain evidence="10">cv. Rojo Pasion</strain>
    </source>
</reference>
<dbReference type="Gene3D" id="2.170.150.80">
    <property type="entry name" value="NAC domain"/>
    <property type="match status" value="1"/>
</dbReference>
<evidence type="ECO:0000256" key="1">
    <source>
        <dbReference type="ARBA" id="ARBA00023015"/>
    </source>
</evidence>
<dbReference type="OrthoDB" id="10352501at2759"/>